<dbReference type="Gene3D" id="3.40.190.10">
    <property type="entry name" value="Periplasmic binding protein-like II"/>
    <property type="match status" value="2"/>
</dbReference>
<dbReference type="AlphaFoldDB" id="A0A317MV46"/>
<evidence type="ECO:0000256" key="1">
    <source>
        <dbReference type="ARBA" id="ARBA00022729"/>
    </source>
</evidence>
<keyword evidence="3" id="KW-1185">Reference proteome</keyword>
<protein>
    <submittedName>
        <fullName evidence="2">ABC-type Fe3+ transport system substrate-binding protein</fullName>
    </submittedName>
</protein>
<accession>A0A317MV46</accession>
<organism evidence="2 3">
    <name type="scientific">Plasticicumulans acidivorans</name>
    <dbReference type="NCBI Taxonomy" id="886464"/>
    <lineage>
        <taxon>Bacteria</taxon>
        <taxon>Pseudomonadati</taxon>
        <taxon>Pseudomonadota</taxon>
        <taxon>Gammaproteobacteria</taxon>
        <taxon>Candidatus Competibacteraceae</taxon>
        <taxon>Plasticicumulans</taxon>
    </lineage>
</organism>
<name>A0A317MV46_9GAMM</name>
<gene>
    <name evidence="2" type="ORF">C7443_10615</name>
</gene>
<dbReference type="Pfam" id="PF13343">
    <property type="entry name" value="SBP_bac_6"/>
    <property type="match status" value="1"/>
</dbReference>
<dbReference type="PANTHER" id="PTHR30006">
    <property type="entry name" value="THIAMINE-BINDING PERIPLASMIC PROTEIN-RELATED"/>
    <property type="match status" value="1"/>
</dbReference>
<evidence type="ECO:0000313" key="2">
    <source>
        <dbReference type="EMBL" id="PWV61001.1"/>
    </source>
</evidence>
<reference evidence="2 3" key="1">
    <citation type="submission" date="2018-05" db="EMBL/GenBank/DDBJ databases">
        <title>Genomic Encyclopedia of Type Strains, Phase IV (KMG-IV): sequencing the most valuable type-strain genomes for metagenomic binning, comparative biology and taxonomic classification.</title>
        <authorList>
            <person name="Goeker M."/>
        </authorList>
    </citation>
    <scope>NUCLEOTIDE SEQUENCE [LARGE SCALE GENOMIC DNA]</scope>
    <source>
        <strain evidence="2 3">DSM 23606</strain>
    </source>
</reference>
<dbReference type="EMBL" id="QGTJ01000006">
    <property type="protein sequence ID" value="PWV61001.1"/>
    <property type="molecule type" value="Genomic_DNA"/>
</dbReference>
<dbReference type="RefSeq" id="WP_246004626.1">
    <property type="nucleotide sequence ID" value="NZ_QGTJ01000006.1"/>
</dbReference>
<sequence length="355" mass="38698">MTRSHPQAAPGARHGSTLPVAERLGELDLLGRMPIPLRRAFKAGIDQTVAAARAAEGYTLDCCCLGGGEWYSPFDTLATTRDPGQLPGMLVSTIYHDILAPSLLEHYAPATDAPPPPAMHPACVEAGLADPLGVFQVFSAIPFVWLVDHKRLKGRPAPRVWRDLLDPCWHNEIVFGGWRPNPRVPYQDYNGYLLLALQREFGHDGLSAFAANVRHLQHNVRTATQAGSNSRDVGAIAVLPWLQAELCPRRERTAVLWPQDGALVMPIGYMLQAAQRRRLAPLVDYLSGSALGEVLARNCYPPVNAAVAGAFPAGARLKWPGWDYFRSHDVAAEQRAAADFFFAASNAREAVSACN</sequence>
<comment type="caution">
    <text evidence="2">The sequence shown here is derived from an EMBL/GenBank/DDBJ whole genome shotgun (WGS) entry which is preliminary data.</text>
</comment>
<dbReference type="SUPFAM" id="SSF53850">
    <property type="entry name" value="Periplasmic binding protein-like II"/>
    <property type="match status" value="1"/>
</dbReference>
<dbReference type="Proteomes" id="UP000246569">
    <property type="component" value="Unassembled WGS sequence"/>
</dbReference>
<evidence type="ECO:0000313" key="3">
    <source>
        <dbReference type="Proteomes" id="UP000246569"/>
    </source>
</evidence>
<dbReference type="PANTHER" id="PTHR30006:SF2">
    <property type="entry name" value="ABC TRANSPORTER SUBSTRATE-BINDING PROTEIN"/>
    <property type="match status" value="1"/>
</dbReference>
<proteinExistence type="predicted"/>
<keyword evidence="1" id="KW-0732">Signal</keyword>